<dbReference type="EMBL" id="BAABRL010000003">
    <property type="protein sequence ID" value="GAA5495195.1"/>
    <property type="molecule type" value="Genomic_DNA"/>
</dbReference>
<keyword evidence="1" id="KW-0812">Transmembrane</keyword>
<evidence type="ECO:0000256" key="1">
    <source>
        <dbReference type="SAM" id="Phobius"/>
    </source>
</evidence>
<comment type="caution">
    <text evidence="2">The sequence shown here is derived from an EMBL/GenBank/DDBJ whole genome shotgun (WGS) entry which is preliminary data.</text>
</comment>
<evidence type="ECO:0000313" key="2">
    <source>
        <dbReference type="EMBL" id="GAA5495195.1"/>
    </source>
</evidence>
<feature type="transmembrane region" description="Helical" evidence="1">
    <location>
        <begin position="32"/>
        <end position="50"/>
    </location>
</feature>
<dbReference type="Proteomes" id="UP001424741">
    <property type="component" value="Unassembled WGS sequence"/>
</dbReference>
<evidence type="ECO:0008006" key="4">
    <source>
        <dbReference type="Google" id="ProtNLM"/>
    </source>
</evidence>
<evidence type="ECO:0000313" key="3">
    <source>
        <dbReference type="Proteomes" id="UP001424741"/>
    </source>
</evidence>
<reference evidence="2 3" key="1">
    <citation type="submission" date="2024-02" db="EMBL/GenBank/DDBJ databases">
        <title>Rubritalea halochordaticola NBRC 107102.</title>
        <authorList>
            <person name="Ichikawa N."/>
            <person name="Katano-Makiyama Y."/>
            <person name="Hidaka K."/>
        </authorList>
    </citation>
    <scope>NUCLEOTIDE SEQUENCE [LARGE SCALE GENOMIC DNA]</scope>
    <source>
        <strain evidence="2 3">NBRC 107102</strain>
    </source>
</reference>
<feature type="transmembrane region" description="Helical" evidence="1">
    <location>
        <begin position="88"/>
        <end position="111"/>
    </location>
</feature>
<feature type="transmembrane region" description="Helical" evidence="1">
    <location>
        <begin position="131"/>
        <end position="153"/>
    </location>
</feature>
<gene>
    <name evidence="2" type="ORF">Rhal01_01370</name>
</gene>
<sequence>MANYPCPKCTANNSSAGWCVMCQSSLGNLQKAVSNAAGATIVAGIIWVGLSVLTGIQLTILAALYGGAVAMCTSYFSGGRGIIYQTIATLFTFVGIVLFDSIASIGVMLRLGEIQMSQVTLEYLYSYTIHAALYDPFTGLFYVLGVMTSLVIWR</sequence>
<keyword evidence="3" id="KW-1185">Reference proteome</keyword>
<organism evidence="2 3">
    <name type="scientific">Rubritalea halochordaticola</name>
    <dbReference type="NCBI Taxonomy" id="714537"/>
    <lineage>
        <taxon>Bacteria</taxon>
        <taxon>Pseudomonadati</taxon>
        <taxon>Verrucomicrobiota</taxon>
        <taxon>Verrucomicrobiia</taxon>
        <taxon>Verrucomicrobiales</taxon>
        <taxon>Rubritaleaceae</taxon>
        <taxon>Rubritalea</taxon>
    </lineage>
</organism>
<proteinExistence type="predicted"/>
<keyword evidence="1" id="KW-1133">Transmembrane helix</keyword>
<accession>A0ABP9UXR3</accession>
<protein>
    <recommendedName>
        <fullName evidence="4">Zinc ribbon domain-containing protein</fullName>
    </recommendedName>
</protein>
<dbReference type="RefSeq" id="WP_346188033.1">
    <property type="nucleotide sequence ID" value="NZ_BAABRL010000003.1"/>
</dbReference>
<name>A0ABP9UXR3_9BACT</name>
<keyword evidence="1" id="KW-0472">Membrane</keyword>
<feature type="transmembrane region" description="Helical" evidence="1">
    <location>
        <begin position="56"/>
        <end position="76"/>
    </location>
</feature>